<name>A0A9K3CPV4_9EUKA</name>
<comment type="caution">
    <text evidence="1">The sequence shown here is derived from an EMBL/GenBank/DDBJ whole genome shotgun (WGS) entry which is preliminary data.</text>
</comment>
<dbReference type="AlphaFoldDB" id="A0A9K3CPV4"/>
<reference evidence="1 2" key="1">
    <citation type="journal article" date="2018" name="PLoS ONE">
        <title>The draft genome of Kipferlia bialata reveals reductive genome evolution in fornicate parasites.</title>
        <authorList>
            <person name="Tanifuji G."/>
            <person name="Takabayashi S."/>
            <person name="Kume K."/>
            <person name="Takagi M."/>
            <person name="Nakayama T."/>
            <person name="Kamikawa R."/>
            <person name="Inagaki Y."/>
            <person name="Hashimoto T."/>
        </authorList>
    </citation>
    <scope>NUCLEOTIDE SEQUENCE [LARGE SCALE GENOMIC DNA]</scope>
    <source>
        <strain evidence="1">NY0173</strain>
    </source>
</reference>
<accession>A0A9K3CPV4</accession>
<keyword evidence="2" id="KW-1185">Reference proteome</keyword>
<gene>
    <name evidence="1" type="ORF">KIPB_000869</name>
</gene>
<evidence type="ECO:0000313" key="1">
    <source>
        <dbReference type="EMBL" id="GIQ80122.1"/>
    </source>
</evidence>
<dbReference type="Proteomes" id="UP000265618">
    <property type="component" value="Unassembled WGS sequence"/>
</dbReference>
<dbReference type="EMBL" id="BDIP01000108">
    <property type="protein sequence ID" value="GIQ80122.1"/>
    <property type="molecule type" value="Genomic_DNA"/>
</dbReference>
<protein>
    <submittedName>
        <fullName evidence="1">Uncharacterized protein</fullName>
    </submittedName>
</protein>
<proteinExistence type="predicted"/>
<sequence length="154" mass="17368">MTGKVVAKNGKRASVVGTLQDTVAVAHAHGGFFAPGLGALAYGPNRLWDLTQSQQNFIRDHVNETKATILRYAERHPFKRVVAELEDRAERTGLIPRGTFRYIRKRHAALGARDINLEEATEDEIMTHQFNVYYPLRDLIRQALPYIAHLGDDC</sequence>
<evidence type="ECO:0000313" key="2">
    <source>
        <dbReference type="Proteomes" id="UP000265618"/>
    </source>
</evidence>
<organism evidence="1 2">
    <name type="scientific">Kipferlia bialata</name>
    <dbReference type="NCBI Taxonomy" id="797122"/>
    <lineage>
        <taxon>Eukaryota</taxon>
        <taxon>Metamonada</taxon>
        <taxon>Carpediemonas-like organisms</taxon>
        <taxon>Kipferlia</taxon>
    </lineage>
</organism>